<dbReference type="GO" id="GO:0071500">
    <property type="term" value="P:cellular response to nitrosative stress"/>
    <property type="evidence" value="ECO:0007669"/>
    <property type="project" value="TreeGrafter"/>
</dbReference>
<feature type="domain" description="Globin" evidence="6">
    <location>
        <begin position="1"/>
        <end position="135"/>
    </location>
</feature>
<evidence type="ECO:0000313" key="7">
    <source>
        <dbReference type="EMBL" id="AHG91850.1"/>
    </source>
</evidence>
<evidence type="ECO:0000259" key="6">
    <source>
        <dbReference type="PROSITE" id="PS01033"/>
    </source>
</evidence>
<dbReference type="Pfam" id="PF00042">
    <property type="entry name" value="Globin"/>
    <property type="match status" value="1"/>
</dbReference>
<dbReference type="KEGG" id="gba:J421_4313"/>
<protein>
    <submittedName>
        <fullName evidence="7">Globin</fullName>
    </submittedName>
</protein>
<keyword evidence="8" id="KW-1185">Reference proteome</keyword>
<dbReference type="EMBL" id="CP007128">
    <property type="protein sequence ID" value="AHG91850.1"/>
    <property type="molecule type" value="Genomic_DNA"/>
</dbReference>
<dbReference type="PRINTS" id="PR00188">
    <property type="entry name" value="PLANTGLOBIN"/>
</dbReference>
<dbReference type="STRING" id="861299.J421_4313"/>
<dbReference type="GO" id="GO:0046210">
    <property type="term" value="P:nitric oxide catabolic process"/>
    <property type="evidence" value="ECO:0007669"/>
    <property type="project" value="TreeGrafter"/>
</dbReference>
<dbReference type="GO" id="GO:0046872">
    <property type="term" value="F:metal ion binding"/>
    <property type="evidence" value="ECO:0007669"/>
    <property type="project" value="UniProtKB-KW"/>
</dbReference>
<organism evidence="7 8">
    <name type="scientific">Gemmatirosa kalamazoonensis</name>
    <dbReference type="NCBI Taxonomy" id="861299"/>
    <lineage>
        <taxon>Bacteria</taxon>
        <taxon>Pseudomonadati</taxon>
        <taxon>Gemmatimonadota</taxon>
        <taxon>Gemmatimonadia</taxon>
        <taxon>Gemmatimonadales</taxon>
        <taxon>Gemmatimonadaceae</taxon>
        <taxon>Gemmatirosa</taxon>
    </lineage>
</organism>
<keyword evidence="2 5" id="KW-0561">Oxygen transport</keyword>
<proteinExistence type="inferred from homology"/>
<comment type="similarity">
    <text evidence="5">Belongs to the globin family.</text>
</comment>
<keyword evidence="1 5" id="KW-0349">Heme</keyword>
<dbReference type="InParanoid" id="W0RNE9"/>
<dbReference type="HOGENOM" id="CLU_003827_13_3_0"/>
<dbReference type="InterPro" id="IPR000971">
    <property type="entry name" value="Globin"/>
</dbReference>
<dbReference type="Gene3D" id="1.10.490.10">
    <property type="entry name" value="Globins"/>
    <property type="match status" value="1"/>
</dbReference>
<keyword evidence="4" id="KW-0408">Iron</keyword>
<dbReference type="GO" id="GO:0008941">
    <property type="term" value="F:nitric oxide dioxygenase NAD(P)H activity"/>
    <property type="evidence" value="ECO:0007669"/>
    <property type="project" value="TreeGrafter"/>
</dbReference>
<dbReference type="PROSITE" id="PS01033">
    <property type="entry name" value="GLOBIN"/>
    <property type="match status" value="1"/>
</dbReference>
<accession>W0RNE9</accession>
<dbReference type="SUPFAM" id="SSF46458">
    <property type="entry name" value="Globin-like"/>
    <property type="match status" value="1"/>
</dbReference>
<evidence type="ECO:0000256" key="2">
    <source>
        <dbReference type="ARBA" id="ARBA00022621"/>
    </source>
</evidence>
<dbReference type="PANTHER" id="PTHR43396:SF3">
    <property type="entry name" value="FLAVOHEMOPROTEIN"/>
    <property type="match status" value="1"/>
</dbReference>
<gene>
    <name evidence="7" type="ORF">J421_4313</name>
</gene>
<name>W0RNE9_9BACT</name>
<dbReference type="GO" id="GO:0019825">
    <property type="term" value="F:oxygen binding"/>
    <property type="evidence" value="ECO:0007669"/>
    <property type="project" value="InterPro"/>
</dbReference>
<dbReference type="GO" id="GO:0071949">
    <property type="term" value="F:FAD binding"/>
    <property type="evidence" value="ECO:0007669"/>
    <property type="project" value="TreeGrafter"/>
</dbReference>
<dbReference type="AlphaFoldDB" id="W0RNE9"/>
<keyword evidence="5" id="KW-0813">Transport</keyword>
<evidence type="ECO:0000256" key="1">
    <source>
        <dbReference type="ARBA" id="ARBA00022617"/>
    </source>
</evidence>
<dbReference type="OrthoDB" id="3213438at2"/>
<evidence type="ECO:0000256" key="3">
    <source>
        <dbReference type="ARBA" id="ARBA00022723"/>
    </source>
</evidence>
<evidence type="ECO:0000313" key="8">
    <source>
        <dbReference type="Proteomes" id="UP000019151"/>
    </source>
</evidence>
<sequence>MTPEHAQLVRSTWPAVAADVDALASRFYRHLFELDGAAAGLFATVDMTAQRAKLARTLGVIVATLDDPDALLPVIGALGKRHVGYGVEQRHYDTVGDALLWALRDTLGTAFTPEVHDAWAEAYTLVASVMRRALVRTNDPAVS</sequence>
<dbReference type="InterPro" id="IPR009050">
    <property type="entry name" value="Globin-like_sf"/>
</dbReference>
<reference evidence="7 8" key="1">
    <citation type="journal article" date="2014" name="Genome Announc.">
        <title>Genome Sequence and Methylome of Soil Bacterium Gemmatirosa kalamazoonensis KBS708T, a Member of the Rarely Cultivated Gemmatimonadetes Phylum.</title>
        <authorList>
            <person name="Debruyn J.M."/>
            <person name="Radosevich M."/>
            <person name="Wommack K.E."/>
            <person name="Polson S.W."/>
            <person name="Hauser L.J."/>
            <person name="Fawaz M.N."/>
            <person name="Korlach J."/>
            <person name="Tsai Y.C."/>
        </authorList>
    </citation>
    <scope>NUCLEOTIDE SEQUENCE [LARGE SCALE GENOMIC DNA]</scope>
    <source>
        <strain evidence="7 8">KBS708</strain>
    </source>
</reference>
<keyword evidence="3" id="KW-0479">Metal-binding</keyword>
<dbReference type="GO" id="GO:0005344">
    <property type="term" value="F:oxygen carrier activity"/>
    <property type="evidence" value="ECO:0007669"/>
    <property type="project" value="UniProtKB-KW"/>
</dbReference>
<dbReference type="PANTHER" id="PTHR43396">
    <property type="entry name" value="FLAVOHEMOPROTEIN"/>
    <property type="match status" value="1"/>
</dbReference>
<dbReference type="GO" id="GO:0020037">
    <property type="term" value="F:heme binding"/>
    <property type="evidence" value="ECO:0007669"/>
    <property type="project" value="InterPro"/>
</dbReference>
<dbReference type="RefSeq" id="WP_025413283.1">
    <property type="nucleotide sequence ID" value="NZ_CP007128.1"/>
</dbReference>
<dbReference type="InterPro" id="IPR012292">
    <property type="entry name" value="Globin/Proto"/>
</dbReference>
<dbReference type="Proteomes" id="UP000019151">
    <property type="component" value="Chromosome"/>
</dbReference>
<dbReference type="eggNOG" id="COG1017">
    <property type="taxonomic scope" value="Bacteria"/>
</dbReference>
<evidence type="ECO:0000256" key="5">
    <source>
        <dbReference type="RuleBase" id="RU000356"/>
    </source>
</evidence>
<evidence type="ECO:0000256" key="4">
    <source>
        <dbReference type="ARBA" id="ARBA00023004"/>
    </source>
</evidence>